<dbReference type="SUPFAM" id="SSF57196">
    <property type="entry name" value="EGF/Laminin"/>
    <property type="match status" value="1"/>
</dbReference>
<name>A0A0N1IDD8_PAPXU</name>
<evidence type="ECO:0000313" key="3">
    <source>
        <dbReference type="Proteomes" id="UP000053268"/>
    </source>
</evidence>
<dbReference type="AlphaFoldDB" id="A0A0N1IDD8"/>
<dbReference type="STRING" id="66420.A0A0N1IDD8"/>
<feature type="compositionally biased region" description="Low complexity" evidence="1">
    <location>
        <begin position="315"/>
        <end position="332"/>
    </location>
</feature>
<dbReference type="EMBL" id="KQ459166">
    <property type="protein sequence ID" value="KPJ03547.1"/>
    <property type="molecule type" value="Genomic_DNA"/>
</dbReference>
<organism evidence="2 3">
    <name type="scientific">Papilio xuthus</name>
    <name type="common">Asian swallowtail butterfly</name>
    <dbReference type="NCBI Taxonomy" id="66420"/>
    <lineage>
        <taxon>Eukaryota</taxon>
        <taxon>Metazoa</taxon>
        <taxon>Ecdysozoa</taxon>
        <taxon>Arthropoda</taxon>
        <taxon>Hexapoda</taxon>
        <taxon>Insecta</taxon>
        <taxon>Pterygota</taxon>
        <taxon>Neoptera</taxon>
        <taxon>Endopterygota</taxon>
        <taxon>Lepidoptera</taxon>
        <taxon>Glossata</taxon>
        <taxon>Ditrysia</taxon>
        <taxon>Papilionoidea</taxon>
        <taxon>Papilionidae</taxon>
        <taxon>Papilioninae</taxon>
        <taxon>Papilio</taxon>
    </lineage>
</organism>
<evidence type="ECO:0000256" key="1">
    <source>
        <dbReference type="SAM" id="MobiDB-lite"/>
    </source>
</evidence>
<gene>
    <name evidence="2" type="ORF">RR46_01618</name>
</gene>
<dbReference type="Proteomes" id="UP000053268">
    <property type="component" value="Unassembled WGS sequence"/>
</dbReference>
<sequence>MLSLLFPECTPARVWAEMAWRSVAMAAPLAAPLSASLAAPLATPLVAFAALLASVACRVPTLEPVRFEAAFQGRCGEGSPCEQLCRELHDGTYECGCGPGYVLHVDGYGCLELNATKSTESSGTKEDVLYQKDVSFSAELEIAPSNRINKTIVSEKHSEEKILTTSPTIQYDIKETNYTYTGEISKQIDGFKSLIEDGVSKTDINIISEDKLKEANLDNVKVTTLGPSLEQKVPGATVAPPWTAAVESCDCDSCNGARCSCPLSNKCKSERECFMHTPRPGGGRGSYVGFSSIAEAYPLNLSVPPTHRDGTTGTLSLSSSAAPSAPAADAAPCRGRQPSGASDELPRVHHQRATEPTH</sequence>
<feature type="region of interest" description="Disordered" evidence="1">
    <location>
        <begin position="301"/>
        <end position="358"/>
    </location>
</feature>
<reference evidence="2 3" key="1">
    <citation type="journal article" date="2015" name="Nat. Commun.">
        <title>Outbred genome sequencing and CRISPR/Cas9 gene editing in butterflies.</title>
        <authorList>
            <person name="Li X."/>
            <person name="Fan D."/>
            <person name="Zhang W."/>
            <person name="Liu G."/>
            <person name="Zhang L."/>
            <person name="Zhao L."/>
            <person name="Fang X."/>
            <person name="Chen L."/>
            <person name="Dong Y."/>
            <person name="Chen Y."/>
            <person name="Ding Y."/>
            <person name="Zhao R."/>
            <person name="Feng M."/>
            <person name="Zhu Y."/>
            <person name="Feng Y."/>
            <person name="Jiang X."/>
            <person name="Zhu D."/>
            <person name="Xiang H."/>
            <person name="Feng X."/>
            <person name="Li S."/>
            <person name="Wang J."/>
            <person name="Zhang G."/>
            <person name="Kronforst M.R."/>
            <person name="Wang W."/>
        </authorList>
    </citation>
    <scope>NUCLEOTIDE SEQUENCE [LARGE SCALE GENOMIC DNA]</scope>
    <source>
        <strain evidence="2">Ya'a_city_454_Px</strain>
        <tissue evidence="2">Whole body</tissue>
    </source>
</reference>
<proteinExistence type="predicted"/>
<accession>A0A0N1IDD8</accession>
<keyword evidence="3" id="KW-1185">Reference proteome</keyword>
<evidence type="ECO:0000313" key="2">
    <source>
        <dbReference type="EMBL" id="KPJ03547.1"/>
    </source>
</evidence>
<dbReference type="Gene3D" id="2.10.25.10">
    <property type="entry name" value="Laminin"/>
    <property type="match status" value="1"/>
</dbReference>
<protein>
    <submittedName>
        <fullName evidence="2">Uncharacterized protein</fullName>
    </submittedName>
</protein>
<feature type="compositionally biased region" description="Basic and acidic residues" evidence="1">
    <location>
        <begin position="344"/>
        <end position="358"/>
    </location>
</feature>